<evidence type="ECO:0000313" key="2">
    <source>
        <dbReference type="Proteomes" id="UP000074866"/>
    </source>
</evidence>
<dbReference type="Proteomes" id="UP000074866">
    <property type="component" value="Unassembled WGS sequence"/>
</dbReference>
<comment type="caution">
    <text evidence="1">The sequence shown here is derived from an EMBL/GenBank/DDBJ whole genome shotgun (WGS) entry which is preliminary data.</text>
</comment>
<proteinExistence type="predicted"/>
<name>A0ACC4ZZY4_9BACL</name>
<accession>A0ACC4ZZY4</accession>
<sequence>MSIITNRGKAAAESANKKQIDYKKLFIKLKDGESVRVRIPSAEEYVEYMAHGSFDLGIYTQPCILPIGSRCAYDELVRYINDDLGVTKDDKDHPLQPFRALYAKKRYLFAFFDLDEQMIRLFDATKDQANGLIASIEEYAESINELAFTFKRTGDKSATTYTLSPILKLKDADKEKFEAFTGGVDEKLYEEALMPRTFAQQIEELQKAGLPADIVETLFGDALEEDAKPIDEDPEDPSKDF</sequence>
<dbReference type="EMBL" id="LDRX01000015">
    <property type="protein sequence ID" value="KTS84430.1"/>
    <property type="molecule type" value="Genomic_DNA"/>
</dbReference>
<keyword evidence="2" id="KW-1185">Reference proteome</keyword>
<organism evidence="1 2">
    <name type="scientific">Paenibacillus jamilae</name>
    <dbReference type="NCBI Taxonomy" id="114136"/>
    <lineage>
        <taxon>Bacteria</taxon>
        <taxon>Bacillati</taxon>
        <taxon>Bacillota</taxon>
        <taxon>Bacilli</taxon>
        <taxon>Bacillales</taxon>
        <taxon>Paenibacillaceae</taxon>
        <taxon>Paenibacillus</taxon>
    </lineage>
</organism>
<protein>
    <submittedName>
        <fullName evidence="1">Uncharacterized protein</fullName>
    </submittedName>
</protein>
<gene>
    <name evidence="1" type="ORF">NS115_03600</name>
</gene>
<evidence type="ECO:0000313" key="1">
    <source>
        <dbReference type="EMBL" id="KTS84430.1"/>
    </source>
</evidence>
<reference evidence="1 2" key="1">
    <citation type="journal article" date="2016" name="Front. Microbiol.">
        <title>Genomic Resource of Rice Seed Associated Bacteria.</title>
        <authorList>
            <person name="Midha S."/>
            <person name="Bansal K."/>
            <person name="Sharma S."/>
            <person name="Kumar N."/>
            <person name="Patil P.P."/>
            <person name="Chaudhry V."/>
            <person name="Patil P.B."/>
        </authorList>
    </citation>
    <scope>NUCLEOTIDE SEQUENCE [LARGE SCALE GENOMIC DNA]</scope>
    <source>
        <strain evidence="1 2">NS115</strain>
    </source>
</reference>